<keyword evidence="5" id="KW-1185">Reference proteome</keyword>
<evidence type="ECO:0000256" key="3">
    <source>
        <dbReference type="SAM" id="SignalP"/>
    </source>
</evidence>
<name>U6LLQ8_9EIME</name>
<feature type="signal peptide" evidence="3">
    <location>
        <begin position="1"/>
        <end position="33"/>
    </location>
</feature>
<dbReference type="AlphaFoldDB" id="U6LLQ8"/>
<organism evidence="4 5">
    <name type="scientific">Eimeria brunetti</name>
    <dbReference type="NCBI Taxonomy" id="51314"/>
    <lineage>
        <taxon>Eukaryota</taxon>
        <taxon>Sar</taxon>
        <taxon>Alveolata</taxon>
        <taxon>Apicomplexa</taxon>
        <taxon>Conoidasida</taxon>
        <taxon>Coccidia</taxon>
        <taxon>Eucoccidiorida</taxon>
        <taxon>Eimeriorina</taxon>
        <taxon>Eimeriidae</taxon>
        <taxon>Eimeria</taxon>
    </lineage>
</organism>
<keyword evidence="3" id="KW-0732">Signal</keyword>
<protein>
    <recommendedName>
        <fullName evidence="6">Transmembrane protein</fullName>
    </recommendedName>
</protein>
<keyword evidence="2" id="KW-1133">Transmembrane helix</keyword>
<feature type="compositionally biased region" description="Acidic residues" evidence="1">
    <location>
        <begin position="417"/>
        <end position="433"/>
    </location>
</feature>
<feature type="region of interest" description="Disordered" evidence="1">
    <location>
        <begin position="415"/>
        <end position="466"/>
    </location>
</feature>
<dbReference type="VEuPathDB" id="ToxoDB:EBH_0083580"/>
<feature type="region of interest" description="Disordered" evidence="1">
    <location>
        <begin position="479"/>
        <end position="529"/>
    </location>
</feature>
<keyword evidence="2" id="KW-0812">Transmembrane</keyword>
<accession>U6LLQ8</accession>
<dbReference type="EMBL" id="HG711701">
    <property type="protein sequence ID" value="CDJ49474.1"/>
    <property type="molecule type" value="Genomic_DNA"/>
</dbReference>
<gene>
    <name evidence="4" type="ORF">EBH_0083580</name>
</gene>
<evidence type="ECO:0008006" key="6">
    <source>
        <dbReference type="Google" id="ProtNLM"/>
    </source>
</evidence>
<reference evidence="4" key="1">
    <citation type="submission" date="2013-10" db="EMBL/GenBank/DDBJ databases">
        <title>Genomic analysis of the causative agents of coccidiosis in chickens.</title>
        <authorList>
            <person name="Reid A.J."/>
            <person name="Blake D."/>
            <person name="Billington K."/>
            <person name="Browne H."/>
            <person name="Dunn M."/>
            <person name="Hung S."/>
            <person name="Kawahara F."/>
            <person name="Miranda-Saavedra D."/>
            <person name="Mourier T."/>
            <person name="Nagra H."/>
            <person name="Otto T.D."/>
            <person name="Rawlings N."/>
            <person name="Sanchez A."/>
            <person name="Sanders M."/>
            <person name="Subramaniam C."/>
            <person name="Tay Y."/>
            <person name="Dear P."/>
            <person name="Doerig C."/>
            <person name="Gruber A."/>
            <person name="Parkinson J."/>
            <person name="Shirley M."/>
            <person name="Wan K.L."/>
            <person name="Berriman M."/>
            <person name="Tomley F."/>
            <person name="Pain A."/>
        </authorList>
    </citation>
    <scope>NUCLEOTIDE SEQUENCE [LARGE SCALE GENOMIC DNA]</scope>
    <source>
        <strain evidence="4">Houghton</strain>
    </source>
</reference>
<feature type="compositionally biased region" description="Polar residues" evidence="1">
    <location>
        <begin position="492"/>
        <end position="510"/>
    </location>
</feature>
<sequence>MGAVHHCRIHKGTLTFGLARLLRCTAMFAAAAAEALVTTATDTAKVPSSQTAAVSTVTPHGESIGIDRFTSLNLVVGHSLAGFESSVISRRTAQQQEPQRFAITVALVMAACLGVAFAVLHCARKAGLPRFFGSLDKALSDADLEEQWTGACVDGEKGESKKEAGDAGSSHEGSSADGTGESKALQALDELRCVLTLGLKAMPHVPNFSMKASLVVLLLTICAQEIALYGAYWTPAIELERQKTLDFVLHEGEQAVAQLYSKTKRSVDKARGKGMLDLLEQFRYPLPRQLTEEELLVEASISAYRISECKKALEQLQPFITQSIPIPRKTIIETFRVVSFTRRTGKERLKADDNVDPWIQAAQARLRFYGIAESKKKRRSPRERTPFEDEMRILHLQYRKLRRALARTIPVLSPETVEQEQDVQDQQQEQEEDIQLHHQQQLPFTRQGAEHSAARRSVLRPNEQMDTLRTGVRAMPSHASRFSPAHAPGHGSLQTGTRSLPSLPTFQSTEPPYEHFQQHVSTAQPAGRSRTPRILVPGITGCPFHHPVALNLVGGPLT</sequence>
<evidence type="ECO:0000256" key="2">
    <source>
        <dbReference type="SAM" id="Phobius"/>
    </source>
</evidence>
<dbReference type="OrthoDB" id="348471at2759"/>
<dbReference type="Proteomes" id="UP000030750">
    <property type="component" value="Unassembled WGS sequence"/>
</dbReference>
<keyword evidence="2" id="KW-0472">Membrane</keyword>
<evidence type="ECO:0000256" key="1">
    <source>
        <dbReference type="SAM" id="MobiDB-lite"/>
    </source>
</evidence>
<reference evidence="4" key="2">
    <citation type="submission" date="2013-10" db="EMBL/GenBank/DDBJ databases">
        <authorList>
            <person name="Aslett M."/>
        </authorList>
    </citation>
    <scope>NUCLEOTIDE SEQUENCE [LARGE SCALE GENOMIC DNA]</scope>
    <source>
        <strain evidence="4">Houghton</strain>
    </source>
</reference>
<feature type="transmembrane region" description="Helical" evidence="2">
    <location>
        <begin position="101"/>
        <end position="120"/>
    </location>
</feature>
<evidence type="ECO:0000313" key="4">
    <source>
        <dbReference type="EMBL" id="CDJ49474.1"/>
    </source>
</evidence>
<feature type="region of interest" description="Disordered" evidence="1">
    <location>
        <begin position="155"/>
        <end position="180"/>
    </location>
</feature>
<evidence type="ECO:0000313" key="5">
    <source>
        <dbReference type="Proteomes" id="UP000030750"/>
    </source>
</evidence>
<proteinExistence type="predicted"/>
<feature type="compositionally biased region" description="Basic and acidic residues" evidence="1">
    <location>
        <begin position="155"/>
        <end position="165"/>
    </location>
</feature>
<feature type="chain" id="PRO_5004673879" description="Transmembrane protein" evidence="3">
    <location>
        <begin position="34"/>
        <end position="558"/>
    </location>
</feature>